<organism evidence="1 2">
    <name type="scientific">Tilletiopsis washingtonensis</name>
    <dbReference type="NCBI Taxonomy" id="58919"/>
    <lineage>
        <taxon>Eukaryota</taxon>
        <taxon>Fungi</taxon>
        <taxon>Dikarya</taxon>
        <taxon>Basidiomycota</taxon>
        <taxon>Ustilaginomycotina</taxon>
        <taxon>Exobasidiomycetes</taxon>
        <taxon>Entylomatales</taxon>
        <taxon>Entylomatales incertae sedis</taxon>
        <taxon>Tilletiopsis</taxon>
    </lineage>
</organism>
<dbReference type="Proteomes" id="UP000245946">
    <property type="component" value="Unassembled WGS sequence"/>
</dbReference>
<gene>
    <name evidence="1" type="ORF">FA09DRAFT_327799</name>
</gene>
<dbReference type="RefSeq" id="XP_025600623.1">
    <property type="nucleotide sequence ID" value="XM_025741529.1"/>
</dbReference>
<proteinExistence type="predicted"/>
<sequence length="52" mass="5896">MSMTTRAKRKDLRAQTLRAIARMAHASLRARVRRTSPLRATLPAHCRNLVLA</sequence>
<protein>
    <submittedName>
        <fullName evidence="1">Uncharacterized protein</fullName>
    </submittedName>
</protein>
<name>A0A316ZH34_9BASI</name>
<dbReference type="EMBL" id="KZ819285">
    <property type="protein sequence ID" value="PWO00345.1"/>
    <property type="molecule type" value="Genomic_DNA"/>
</dbReference>
<dbReference type="AlphaFoldDB" id="A0A316ZH34"/>
<reference evidence="1 2" key="1">
    <citation type="journal article" date="2018" name="Mol. Biol. Evol.">
        <title>Broad Genomic Sampling Reveals a Smut Pathogenic Ancestry of the Fungal Clade Ustilaginomycotina.</title>
        <authorList>
            <person name="Kijpornyongpan T."/>
            <person name="Mondo S.J."/>
            <person name="Barry K."/>
            <person name="Sandor L."/>
            <person name="Lee J."/>
            <person name="Lipzen A."/>
            <person name="Pangilinan J."/>
            <person name="LaButti K."/>
            <person name="Hainaut M."/>
            <person name="Henrissat B."/>
            <person name="Grigoriev I.V."/>
            <person name="Spatafora J.W."/>
            <person name="Aime M.C."/>
        </authorList>
    </citation>
    <scope>NUCLEOTIDE SEQUENCE [LARGE SCALE GENOMIC DNA]</scope>
    <source>
        <strain evidence="1 2">MCA 4186</strain>
    </source>
</reference>
<dbReference type="GeneID" id="37269073"/>
<evidence type="ECO:0000313" key="2">
    <source>
        <dbReference type="Proteomes" id="UP000245946"/>
    </source>
</evidence>
<evidence type="ECO:0000313" key="1">
    <source>
        <dbReference type="EMBL" id="PWO00345.1"/>
    </source>
</evidence>
<keyword evidence="2" id="KW-1185">Reference proteome</keyword>
<accession>A0A316ZH34</accession>